<evidence type="ECO:0000256" key="5">
    <source>
        <dbReference type="ARBA" id="ARBA00022692"/>
    </source>
</evidence>
<dbReference type="PANTHER" id="PTHR30472">
    <property type="entry name" value="FERRIC ENTEROBACTIN TRANSPORT SYSTEM PERMEASE PROTEIN"/>
    <property type="match status" value="1"/>
</dbReference>
<keyword evidence="6 8" id="KW-1133">Transmembrane helix</keyword>
<evidence type="ECO:0000256" key="2">
    <source>
        <dbReference type="ARBA" id="ARBA00007935"/>
    </source>
</evidence>
<dbReference type="GO" id="GO:0005886">
    <property type="term" value="C:plasma membrane"/>
    <property type="evidence" value="ECO:0007669"/>
    <property type="project" value="UniProtKB-SubCell"/>
</dbReference>
<accession>X1DJ93</accession>
<organism evidence="9">
    <name type="scientific">marine sediment metagenome</name>
    <dbReference type="NCBI Taxonomy" id="412755"/>
    <lineage>
        <taxon>unclassified sequences</taxon>
        <taxon>metagenomes</taxon>
        <taxon>ecological metagenomes</taxon>
    </lineage>
</organism>
<feature type="transmembrane region" description="Helical" evidence="8">
    <location>
        <begin position="237"/>
        <end position="260"/>
    </location>
</feature>
<gene>
    <name evidence="9" type="ORF">S03H2_06855</name>
</gene>
<sequence length="293" mass="30981">PPWPETFNIIILDIRLPRILLAGLVGAALAVAGATYQGLFRNPLADPYLLGIASGAGLGATVGFLIPFPLQWMSFGAIPIFAFAGGLGAVAVVYSVARVGKTLPATTLILAGVALGAFLSSITSYLMAICGEELHGIVFWLLGGLSLTNWAEVGTVLPCVIVGVIIIWLHARPLNVMQLDEEQAQQLGINVERVKLILLGAATLITSVAVCFTGLIGFVGILVPHAVRLIWGPDHRFLLPLSTLVGGIFLILADTLAHTLLPPTEIPVGVITAFCGAPFFLYLLRRKKGLAFF</sequence>
<dbReference type="GO" id="GO:0033214">
    <property type="term" value="P:siderophore-iron import into cell"/>
    <property type="evidence" value="ECO:0007669"/>
    <property type="project" value="TreeGrafter"/>
</dbReference>
<feature type="non-terminal residue" evidence="9">
    <location>
        <position position="1"/>
    </location>
</feature>
<evidence type="ECO:0008006" key="10">
    <source>
        <dbReference type="Google" id="ProtNLM"/>
    </source>
</evidence>
<dbReference type="FunFam" id="1.10.3470.10:FF:000001">
    <property type="entry name" value="Vitamin B12 ABC transporter permease BtuC"/>
    <property type="match status" value="1"/>
</dbReference>
<evidence type="ECO:0000256" key="8">
    <source>
        <dbReference type="SAM" id="Phobius"/>
    </source>
</evidence>
<feature type="transmembrane region" description="Helical" evidence="8">
    <location>
        <begin position="75"/>
        <end position="97"/>
    </location>
</feature>
<dbReference type="Pfam" id="PF01032">
    <property type="entry name" value="FecCD"/>
    <property type="match status" value="1"/>
</dbReference>
<dbReference type="InterPro" id="IPR000522">
    <property type="entry name" value="ABC_transptr_permease_BtuC"/>
</dbReference>
<keyword evidence="3" id="KW-0813">Transport</keyword>
<comment type="subcellular location">
    <subcellularLocation>
        <location evidence="1">Cell membrane</location>
        <topology evidence="1">Multi-pass membrane protein</topology>
    </subcellularLocation>
</comment>
<comment type="similarity">
    <text evidence="2">Belongs to the binding-protein-dependent transport system permease family. FecCD subfamily.</text>
</comment>
<dbReference type="CDD" id="cd06550">
    <property type="entry name" value="TM_ABC_iron-siderophores_like"/>
    <property type="match status" value="1"/>
</dbReference>
<dbReference type="EMBL" id="BARU01003074">
    <property type="protein sequence ID" value="GAH20277.1"/>
    <property type="molecule type" value="Genomic_DNA"/>
</dbReference>
<protein>
    <recommendedName>
        <fullName evidence="10">Iron ABC transporter</fullName>
    </recommendedName>
</protein>
<evidence type="ECO:0000256" key="7">
    <source>
        <dbReference type="ARBA" id="ARBA00023136"/>
    </source>
</evidence>
<evidence type="ECO:0000256" key="3">
    <source>
        <dbReference type="ARBA" id="ARBA00022448"/>
    </source>
</evidence>
<feature type="transmembrane region" description="Helical" evidence="8">
    <location>
        <begin position="266"/>
        <end position="284"/>
    </location>
</feature>
<feature type="transmembrane region" description="Helical" evidence="8">
    <location>
        <begin position="196"/>
        <end position="225"/>
    </location>
</feature>
<evidence type="ECO:0000256" key="4">
    <source>
        <dbReference type="ARBA" id="ARBA00022475"/>
    </source>
</evidence>
<feature type="transmembrane region" description="Helical" evidence="8">
    <location>
        <begin position="138"/>
        <end position="171"/>
    </location>
</feature>
<keyword evidence="4" id="KW-1003">Cell membrane</keyword>
<feature type="transmembrane region" description="Helical" evidence="8">
    <location>
        <begin position="48"/>
        <end position="68"/>
    </location>
</feature>
<keyword evidence="5 8" id="KW-0812">Transmembrane</keyword>
<dbReference type="InterPro" id="IPR037294">
    <property type="entry name" value="ABC_BtuC-like"/>
</dbReference>
<dbReference type="Gene3D" id="1.10.3470.10">
    <property type="entry name" value="ABC transporter involved in vitamin B12 uptake, BtuC"/>
    <property type="match status" value="1"/>
</dbReference>
<feature type="transmembrane region" description="Helical" evidence="8">
    <location>
        <begin position="19"/>
        <end position="36"/>
    </location>
</feature>
<comment type="caution">
    <text evidence="9">The sequence shown here is derived from an EMBL/GenBank/DDBJ whole genome shotgun (WGS) entry which is preliminary data.</text>
</comment>
<feature type="transmembrane region" description="Helical" evidence="8">
    <location>
        <begin position="103"/>
        <end position="126"/>
    </location>
</feature>
<dbReference type="GO" id="GO:0022857">
    <property type="term" value="F:transmembrane transporter activity"/>
    <property type="evidence" value="ECO:0007669"/>
    <property type="project" value="InterPro"/>
</dbReference>
<keyword evidence="7 8" id="KW-0472">Membrane</keyword>
<proteinExistence type="inferred from homology"/>
<reference evidence="9" key="1">
    <citation type="journal article" date="2014" name="Front. Microbiol.">
        <title>High frequency of phylogenetically diverse reductive dehalogenase-homologous genes in deep subseafloor sedimentary metagenomes.</title>
        <authorList>
            <person name="Kawai M."/>
            <person name="Futagami T."/>
            <person name="Toyoda A."/>
            <person name="Takaki Y."/>
            <person name="Nishi S."/>
            <person name="Hori S."/>
            <person name="Arai W."/>
            <person name="Tsubouchi T."/>
            <person name="Morono Y."/>
            <person name="Uchiyama I."/>
            <person name="Ito T."/>
            <person name="Fujiyama A."/>
            <person name="Inagaki F."/>
            <person name="Takami H."/>
        </authorList>
    </citation>
    <scope>NUCLEOTIDE SEQUENCE</scope>
    <source>
        <strain evidence="9">Expedition CK06-06</strain>
    </source>
</reference>
<evidence type="ECO:0000313" key="9">
    <source>
        <dbReference type="EMBL" id="GAH20277.1"/>
    </source>
</evidence>
<dbReference type="AlphaFoldDB" id="X1DJ93"/>
<evidence type="ECO:0000256" key="6">
    <source>
        <dbReference type="ARBA" id="ARBA00022989"/>
    </source>
</evidence>
<evidence type="ECO:0000256" key="1">
    <source>
        <dbReference type="ARBA" id="ARBA00004651"/>
    </source>
</evidence>
<dbReference type="SUPFAM" id="SSF81345">
    <property type="entry name" value="ABC transporter involved in vitamin B12 uptake, BtuC"/>
    <property type="match status" value="1"/>
</dbReference>
<dbReference type="PANTHER" id="PTHR30472:SF25">
    <property type="entry name" value="ABC TRANSPORTER PERMEASE PROTEIN MJ0876-RELATED"/>
    <property type="match status" value="1"/>
</dbReference>
<name>X1DJ93_9ZZZZ</name>